<reference evidence="2 3" key="1">
    <citation type="journal article" date="2019" name="Int. J. Syst. Evol. Microbiol.">
        <title>The Global Catalogue of Microorganisms (GCM) 10K type strain sequencing project: providing services to taxonomists for standard genome sequencing and annotation.</title>
        <authorList>
            <consortium name="The Broad Institute Genomics Platform"/>
            <consortium name="The Broad Institute Genome Sequencing Center for Infectious Disease"/>
            <person name="Wu L."/>
            <person name="Ma J."/>
        </authorList>
    </citation>
    <scope>NUCLEOTIDE SEQUENCE [LARGE SCALE GENOMIC DNA]</scope>
    <source>
        <strain evidence="2 3">JCM 15933</strain>
    </source>
</reference>
<feature type="transmembrane region" description="Helical" evidence="1">
    <location>
        <begin position="244"/>
        <end position="273"/>
    </location>
</feature>
<proteinExistence type="predicted"/>
<feature type="transmembrane region" description="Helical" evidence="1">
    <location>
        <begin position="77"/>
        <end position="95"/>
    </location>
</feature>
<evidence type="ECO:0000313" key="2">
    <source>
        <dbReference type="EMBL" id="GAA1542336.1"/>
    </source>
</evidence>
<evidence type="ECO:0000313" key="3">
    <source>
        <dbReference type="Proteomes" id="UP001501470"/>
    </source>
</evidence>
<gene>
    <name evidence="2" type="ORF">GCM10009827_072350</name>
</gene>
<feature type="transmembrane region" description="Helical" evidence="1">
    <location>
        <begin position="181"/>
        <end position="204"/>
    </location>
</feature>
<feature type="transmembrane region" description="Helical" evidence="1">
    <location>
        <begin position="47"/>
        <end position="70"/>
    </location>
</feature>
<keyword evidence="3" id="KW-1185">Reference proteome</keyword>
<dbReference type="Proteomes" id="UP001501470">
    <property type="component" value="Unassembled WGS sequence"/>
</dbReference>
<name>A0ABN2BKM6_9ACTN</name>
<comment type="caution">
    <text evidence="2">The sequence shown here is derived from an EMBL/GenBank/DDBJ whole genome shotgun (WGS) entry which is preliminary data.</text>
</comment>
<accession>A0ABN2BKM6</accession>
<keyword evidence="1" id="KW-0812">Transmembrane</keyword>
<dbReference type="EMBL" id="BAAAQD010000016">
    <property type="protein sequence ID" value="GAA1542336.1"/>
    <property type="molecule type" value="Genomic_DNA"/>
</dbReference>
<sequence length="350" mass="35018">MRPPIVLGLASTGTAVAGLSILLYATYVGVRDARVVRHLFPTLTAEALAFMLPAGLLVVGLLAGAALALAGRDAGRCALVWLCGMGIGVAVLFYMGHLTVLFNWDHEVWIGPPRWVGGLGALLAVLGLVAGAVSLGIPPARRAFAGTQAPLAEPETGAVAGTVASAVAVPELPASLRGAAVWLRVGGGSGAAGSAGVAALSVAAGDTVGAAMAVSAAVGVLACAAGAGAAATTARQRRRGAAQLARAAAAVVLALLLLALQLCTIYVVGWVVWAETTGPTGFDPVVVPMIVAVVVGIVATLAGLASLADPRSERFMVQPHRPQYVTWGSWAPAAQRSPEEAAPVDGYTVP</sequence>
<feature type="transmembrane region" description="Helical" evidence="1">
    <location>
        <begin position="7"/>
        <end position="27"/>
    </location>
</feature>
<feature type="transmembrane region" description="Helical" evidence="1">
    <location>
        <begin position="115"/>
        <end position="137"/>
    </location>
</feature>
<keyword evidence="1" id="KW-0472">Membrane</keyword>
<protein>
    <recommendedName>
        <fullName evidence="4">Integral membrane protein</fullName>
    </recommendedName>
</protein>
<evidence type="ECO:0008006" key="4">
    <source>
        <dbReference type="Google" id="ProtNLM"/>
    </source>
</evidence>
<feature type="transmembrane region" description="Helical" evidence="1">
    <location>
        <begin position="210"/>
        <end position="232"/>
    </location>
</feature>
<organism evidence="2 3">
    <name type="scientific">Dactylosporangium maewongense</name>
    <dbReference type="NCBI Taxonomy" id="634393"/>
    <lineage>
        <taxon>Bacteria</taxon>
        <taxon>Bacillati</taxon>
        <taxon>Actinomycetota</taxon>
        <taxon>Actinomycetes</taxon>
        <taxon>Micromonosporales</taxon>
        <taxon>Micromonosporaceae</taxon>
        <taxon>Dactylosporangium</taxon>
    </lineage>
</organism>
<feature type="transmembrane region" description="Helical" evidence="1">
    <location>
        <begin position="285"/>
        <end position="308"/>
    </location>
</feature>
<evidence type="ECO:0000256" key="1">
    <source>
        <dbReference type="SAM" id="Phobius"/>
    </source>
</evidence>
<keyword evidence="1" id="KW-1133">Transmembrane helix</keyword>